<dbReference type="SUPFAM" id="SSF50985">
    <property type="entry name" value="RCC1/BLIP-II"/>
    <property type="match status" value="1"/>
</dbReference>
<dbReference type="PATRIC" id="fig|45070.6.peg.1084"/>
<dbReference type="InterPro" id="IPR000408">
    <property type="entry name" value="Reg_chr_condens"/>
</dbReference>
<sequence length="459" mass="51359">MGKEVTDNEKRENNTQDNSENILLQFSLEIYYEMFDKLPINSIVQLRKVNGNLKAIAEHYLSRELKVKQIACGQNHTLILLERGRVFAMGSNEQKQSGFVDLKNRTLPTEIIGINRIETIVAGFKHSVLLSKENELWIMGDNADQQLAFQTKDPAPLSLQKVSQFQNVKTITASDFMTAVIDETGTIHQVGKTAELKPYVFANEIRLLPAWVPLPNENLDIVDISVGKEHALLLTKEGIAYGFGTNQSGELGAGQAIAEYTKWTPLLQEKVRKIKATALGSLILTEAHELKAAGTNSERQLAPSNGVFYQFETIATDVAIFDANDRHTLYLQRDSACKLYGMGNNKFGQLGREEESSLKKQDPDLEAQKSQQVDNTPSAPALMTHIKHTSTLAVNQVAYSYANKTNSFFQAIGLDLKPKMKLTWPRNQQENDWEASEDKWGDEDHDDESWDGPMTMPGA</sequence>
<feature type="compositionally biased region" description="Acidic residues" evidence="1">
    <location>
        <begin position="431"/>
        <end position="450"/>
    </location>
</feature>
<feature type="compositionally biased region" description="Basic and acidic residues" evidence="1">
    <location>
        <begin position="351"/>
        <end position="367"/>
    </location>
</feature>
<gene>
    <name evidence="2" type="ORF">Lnau_1023</name>
</gene>
<dbReference type="AlphaFoldDB" id="A0A0W0WUN5"/>
<evidence type="ECO:0000256" key="1">
    <source>
        <dbReference type="SAM" id="MobiDB-lite"/>
    </source>
</evidence>
<dbReference type="RefSeq" id="WP_058504066.1">
    <property type="nucleotide sequence ID" value="NZ_CAAAIF010000001.1"/>
</dbReference>
<protein>
    <submittedName>
        <fullName evidence="2">Regulator of chromosome condensation (RCC1) repeat protein</fullName>
    </submittedName>
</protein>
<dbReference type="PRINTS" id="PR00633">
    <property type="entry name" value="RCCNDNSATION"/>
</dbReference>
<feature type="region of interest" description="Disordered" evidence="1">
    <location>
        <begin position="351"/>
        <end position="376"/>
    </location>
</feature>
<dbReference type="Gene3D" id="2.130.10.30">
    <property type="entry name" value="Regulator of chromosome condensation 1/beta-lactamase-inhibitor protein II"/>
    <property type="match status" value="2"/>
</dbReference>
<proteinExistence type="predicted"/>
<dbReference type="Pfam" id="PF13540">
    <property type="entry name" value="RCC1_2"/>
    <property type="match status" value="2"/>
</dbReference>
<dbReference type="STRING" id="45070.Lnau_1023"/>
<dbReference type="PANTHER" id="PTHR45982">
    <property type="entry name" value="REGULATOR OF CHROMOSOME CONDENSATION"/>
    <property type="match status" value="1"/>
</dbReference>
<keyword evidence="3" id="KW-1185">Reference proteome</keyword>
<dbReference type="PROSITE" id="PS50012">
    <property type="entry name" value="RCC1_3"/>
    <property type="match status" value="1"/>
</dbReference>
<dbReference type="EMBL" id="LNYO01000013">
    <property type="protein sequence ID" value="KTD36039.1"/>
    <property type="molecule type" value="Genomic_DNA"/>
</dbReference>
<name>A0A0W0WUN5_9GAMM</name>
<comment type="caution">
    <text evidence="2">The sequence shown here is derived from an EMBL/GenBank/DDBJ whole genome shotgun (WGS) entry which is preliminary data.</text>
</comment>
<dbReference type="InterPro" id="IPR009091">
    <property type="entry name" value="RCC1/BLIP-II"/>
</dbReference>
<dbReference type="PANTHER" id="PTHR45982:SF1">
    <property type="entry name" value="REGULATOR OF CHROMOSOME CONDENSATION"/>
    <property type="match status" value="1"/>
</dbReference>
<feature type="region of interest" description="Disordered" evidence="1">
    <location>
        <begin position="425"/>
        <end position="459"/>
    </location>
</feature>
<dbReference type="InterPro" id="IPR051553">
    <property type="entry name" value="Ran_GTPase-activating"/>
</dbReference>
<dbReference type="Proteomes" id="UP000054725">
    <property type="component" value="Unassembled WGS sequence"/>
</dbReference>
<evidence type="ECO:0000313" key="2">
    <source>
        <dbReference type="EMBL" id="KTD36039.1"/>
    </source>
</evidence>
<reference evidence="2 3" key="1">
    <citation type="submission" date="2015-11" db="EMBL/GenBank/DDBJ databases">
        <title>Genomic analysis of 38 Legionella species identifies large and diverse effector repertoires.</title>
        <authorList>
            <person name="Burstein D."/>
            <person name="Amaro F."/>
            <person name="Zusman T."/>
            <person name="Lifshitz Z."/>
            <person name="Cohen O."/>
            <person name="Gilbert J.A."/>
            <person name="Pupko T."/>
            <person name="Shuman H.A."/>
            <person name="Segal G."/>
        </authorList>
    </citation>
    <scope>NUCLEOTIDE SEQUENCE [LARGE SCALE GENOMIC DNA]</scope>
    <source>
        <strain evidence="2 3">ATCC 49506</strain>
    </source>
</reference>
<organism evidence="2 3">
    <name type="scientific">Legionella nautarum</name>
    <dbReference type="NCBI Taxonomy" id="45070"/>
    <lineage>
        <taxon>Bacteria</taxon>
        <taxon>Pseudomonadati</taxon>
        <taxon>Pseudomonadota</taxon>
        <taxon>Gammaproteobacteria</taxon>
        <taxon>Legionellales</taxon>
        <taxon>Legionellaceae</taxon>
        <taxon>Legionella</taxon>
    </lineage>
</organism>
<evidence type="ECO:0000313" key="3">
    <source>
        <dbReference type="Proteomes" id="UP000054725"/>
    </source>
</evidence>
<accession>A0A0W0WUN5</accession>